<name>A0ABU2TTQ7_9ACTN</name>
<proteinExistence type="inferred from homology"/>
<dbReference type="InterPro" id="IPR001128">
    <property type="entry name" value="Cyt_P450"/>
</dbReference>
<dbReference type="InterPro" id="IPR036396">
    <property type="entry name" value="Cyt_P450_sf"/>
</dbReference>
<dbReference type="InterPro" id="IPR017972">
    <property type="entry name" value="Cyt_P450_CS"/>
</dbReference>
<dbReference type="SUPFAM" id="SSF48264">
    <property type="entry name" value="Cytochrome P450"/>
    <property type="match status" value="1"/>
</dbReference>
<dbReference type="PROSITE" id="PS00086">
    <property type="entry name" value="CYTOCHROME_P450"/>
    <property type="match status" value="1"/>
</dbReference>
<dbReference type="Proteomes" id="UP001183809">
    <property type="component" value="Unassembled WGS sequence"/>
</dbReference>
<evidence type="ECO:0000313" key="4">
    <source>
        <dbReference type="Proteomes" id="UP001183809"/>
    </source>
</evidence>
<dbReference type="InterPro" id="IPR002397">
    <property type="entry name" value="Cyt_P450_B"/>
</dbReference>
<dbReference type="Pfam" id="PF00067">
    <property type="entry name" value="p450"/>
    <property type="match status" value="2"/>
</dbReference>
<comment type="caution">
    <text evidence="3">The sequence shown here is derived from an EMBL/GenBank/DDBJ whole genome shotgun (WGS) entry which is preliminary data.</text>
</comment>
<sequence length="410" mass="44893">MEMTRCPYALDVTGRDLVGETAMLRAQGPAVEVELPGGVRAWAVVRQKYVKQLLMDPRVSKDPRQHWPDFIEGRIGTDWPLYPWVANENMLFAYGERHGRLRRLVAAAFTARRTQALRPRVEEIAEELLDELAAVPPGEPVDLRARFANPLPMRVICELFGIAEEAREPLCADLDLVFGTAVPGDEMAAAQVRVFGMLADMVAGKRAEPGDDLTTALIEARDGADGRLTEQELLGTLYLMIAAGQETTCTFITNTIAALLAHPEQRAHVREGRADWADVVGETLRTRSPAAYSPMRFAVEDIDLDGVRIEKGDPILVSFAGAVSDPEAYGDDVGVFDVLRPGRRDDLGFGYGVHRCVGAPLARLEATTALSALFARFPDMESVIPVEGVESVRSFIVNGYGSLPVVLRPN</sequence>
<keyword evidence="2" id="KW-0349">Heme</keyword>
<evidence type="ECO:0000313" key="3">
    <source>
        <dbReference type="EMBL" id="MDT0464348.1"/>
    </source>
</evidence>
<keyword evidence="2" id="KW-0479">Metal-binding</keyword>
<keyword evidence="2" id="KW-0408">Iron</keyword>
<dbReference type="PANTHER" id="PTHR46696:SF1">
    <property type="entry name" value="CYTOCHROME P450 YJIB-RELATED"/>
    <property type="match status" value="1"/>
</dbReference>
<dbReference type="PRINTS" id="PR00359">
    <property type="entry name" value="BP450"/>
</dbReference>
<dbReference type="Gene3D" id="1.10.630.10">
    <property type="entry name" value="Cytochrome P450"/>
    <property type="match status" value="1"/>
</dbReference>
<keyword evidence="2" id="KW-0503">Monooxygenase</keyword>
<accession>A0ABU2TTQ7</accession>
<dbReference type="PANTHER" id="PTHR46696">
    <property type="entry name" value="P450, PUTATIVE (EUROFUNG)-RELATED"/>
    <property type="match status" value="1"/>
</dbReference>
<organism evidence="3 4">
    <name type="scientific">Streptomyces gibsoniae</name>
    <dbReference type="NCBI Taxonomy" id="3075529"/>
    <lineage>
        <taxon>Bacteria</taxon>
        <taxon>Bacillati</taxon>
        <taxon>Actinomycetota</taxon>
        <taxon>Actinomycetes</taxon>
        <taxon>Kitasatosporales</taxon>
        <taxon>Streptomycetaceae</taxon>
        <taxon>Streptomyces</taxon>
    </lineage>
</organism>
<protein>
    <submittedName>
        <fullName evidence="3">Cytochrome P450</fullName>
    </submittedName>
</protein>
<evidence type="ECO:0000256" key="1">
    <source>
        <dbReference type="ARBA" id="ARBA00010617"/>
    </source>
</evidence>
<comment type="similarity">
    <text evidence="1 2">Belongs to the cytochrome P450 family.</text>
</comment>
<reference evidence="4" key="1">
    <citation type="submission" date="2023-07" db="EMBL/GenBank/DDBJ databases">
        <title>30 novel species of actinomycetes from the DSMZ collection.</title>
        <authorList>
            <person name="Nouioui I."/>
        </authorList>
    </citation>
    <scope>NUCLEOTIDE SEQUENCE [LARGE SCALE GENOMIC DNA]</scope>
    <source>
        <strain evidence="4">DSM 41699</strain>
    </source>
</reference>
<dbReference type="RefSeq" id="WP_311695491.1">
    <property type="nucleotide sequence ID" value="NZ_JAVREY010000014.1"/>
</dbReference>
<keyword evidence="2" id="KW-0560">Oxidoreductase</keyword>
<dbReference type="PRINTS" id="PR00385">
    <property type="entry name" value="P450"/>
</dbReference>
<evidence type="ECO:0000256" key="2">
    <source>
        <dbReference type="RuleBase" id="RU000461"/>
    </source>
</evidence>
<dbReference type="EMBL" id="JAVREY010000014">
    <property type="protein sequence ID" value="MDT0464348.1"/>
    <property type="molecule type" value="Genomic_DNA"/>
</dbReference>
<dbReference type="CDD" id="cd11029">
    <property type="entry name" value="CYP107-like"/>
    <property type="match status" value="1"/>
</dbReference>
<keyword evidence="4" id="KW-1185">Reference proteome</keyword>
<gene>
    <name evidence="3" type="ORF">RM764_15160</name>
</gene>